<organism evidence="2 3">
    <name type="scientific">Testicularia cyperi</name>
    <dbReference type="NCBI Taxonomy" id="1882483"/>
    <lineage>
        <taxon>Eukaryota</taxon>
        <taxon>Fungi</taxon>
        <taxon>Dikarya</taxon>
        <taxon>Basidiomycota</taxon>
        <taxon>Ustilaginomycotina</taxon>
        <taxon>Ustilaginomycetes</taxon>
        <taxon>Ustilaginales</taxon>
        <taxon>Anthracoideaceae</taxon>
        <taxon>Testicularia</taxon>
    </lineage>
</organism>
<protein>
    <submittedName>
        <fullName evidence="2">Uncharacterized protein</fullName>
    </submittedName>
</protein>
<evidence type="ECO:0000313" key="2">
    <source>
        <dbReference type="EMBL" id="PWZ02385.1"/>
    </source>
</evidence>
<gene>
    <name evidence="2" type="ORF">BCV70DRAFT_198664</name>
</gene>
<proteinExistence type="predicted"/>
<keyword evidence="1" id="KW-0472">Membrane</keyword>
<reference evidence="2 3" key="1">
    <citation type="journal article" date="2018" name="Mol. Biol. Evol.">
        <title>Broad Genomic Sampling Reveals a Smut Pathogenic Ancestry of the Fungal Clade Ustilaginomycotina.</title>
        <authorList>
            <person name="Kijpornyongpan T."/>
            <person name="Mondo S.J."/>
            <person name="Barry K."/>
            <person name="Sandor L."/>
            <person name="Lee J."/>
            <person name="Lipzen A."/>
            <person name="Pangilinan J."/>
            <person name="LaButti K."/>
            <person name="Hainaut M."/>
            <person name="Henrissat B."/>
            <person name="Grigoriev I.V."/>
            <person name="Spatafora J.W."/>
            <person name="Aime M.C."/>
        </authorList>
    </citation>
    <scope>NUCLEOTIDE SEQUENCE [LARGE SCALE GENOMIC DNA]</scope>
    <source>
        <strain evidence="2 3">MCA 3645</strain>
    </source>
</reference>
<dbReference type="Proteomes" id="UP000246740">
    <property type="component" value="Unassembled WGS sequence"/>
</dbReference>
<evidence type="ECO:0000256" key="1">
    <source>
        <dbReference type="SAM" id="Phobius"/>
    </source>
</evidence>
<evidence type="ECO:0000313" key="3">
    <source>
        <dbReference type="Proteomes" id="UP000246740"/>
    </source>
</evidence>
<dbReference type="AlphaFoldDB" id="A0A317XVS5"/>
<keyword evidence="1" id="KW-0812">Transmembrane</keyword>
<feature type="transmembrane region" description="Helical" evidence="1">
    <location>
        <begin position="28"/>
        <end position="48"/>
    </location>
</feature>
<keyword evidence="3" id="KW-1185">Reference proteome</keyword>
<name>A0A317XVS5_9BASI</name>
<keyword evidence="1" id="KW-1133">Transmembrane helix</keyword>
<sequence length="66" mass="7705">MDRPVSHRSIALDLPHQLSFSIHRSLPILYFPLFLFTRPGVVPGRSLLKRLKREILPYLQIKLSLI</sequence>
<dbReference type="InParanoid" id="A0A317XVS5"/>
<accession>A0A317XVS5</accession>
<dbReference type="EMBL" id="KZ819189">
    <property type="protein sequence ID" value="PWZ02385.1"/>
    <property type="molecule type" value="Genomic_DNA"/>
</dbReference>